<name>A0A3P3WEU3_9FLAO</name>
<gene>
    <name evidence="2" type="ORF">EG240_00950</name>
</gene>
<organism evidence="2 3">
    <name type="scientific">Paenimyroides tangerinum</name>
    <dbReference type="NCBI Taxonomy" id="2488728"/>
    <lineage>
        <taxon>Bacteria</taxon>
        <taxon>Pseudomonadati</taxon>
        <taxon>Bacteroidota</taxon>
        <taxon>Flavobacteriia</taxon>
        <taxon>Flavobacteriales</taxon>
        <taxon>Flavobacteriaceae</taxon>
        <taxon>Paenimyroides</taxon>
    </lineage>
</organism>
<evidence type="ECO:0000256" key="1">
    <source>
        <dbReference type="SAM" id="Phobius"/>
    </source>
</evidence>
<sequence length="280" mass="33068">MFTSSQRKGIFVLLFLIILIQVAFYYYRNTPTDFKDFQIDEASIAFYQKEIDSLKQLKSKRTIYPFNPNFIDDHKGYFLKMKVEEIDKLLAFRKLDKYVNSAKEFQQITGVSDEWLVEYSPYFKFPDWTQKKQSTSLNDNYVFKTETISIKDINKATLDDLMLIKGIGPAYAERILNEREKYGGFVHIDQMNYIYNLPPDVISSLRKYFRIGTKPIINKINVNTASREELSKIPYISYQLSREILIYRSKSDNLLKIEDMKKIKGFPLDKLNIITLYLGF</sequence>
<dbReference type="GO" id="GO:0015628">
    <property type="term" value="P:protein secretion by the type II secretion system"/>
    <property type="evidence" value="ECO:0007669"/>
    <property type="project" value="TreeGrafter"/>
</dbReference>
<dbReference type="Gene3D" id="1.10.150.320">
    <property type="entry name" value="Photosystem II 12 kDa extrinsic protein"/>
    <property type="match status" value="1"/>
</dbReference>
<dbReference type="InterPro" id="IPR010994">
    <property type="entry name" value="RuvA_2-like"/>
</dbReference>
<dbReference type="PANTHER" id="PTHR21180">
    <property type="entry name" value="ENDONUCLEASE/EXONUCLEASE/PHOSPHATASE FAMILY DOMAIN-CONTAINING PROTEIN 1"/>
    <property type="match status" value="1"/>
</dbReference>
<dbReference type="PANTHER" id="PTHR21180:SF32">
    <property type="entry name" value="ENDONUCLEASE_EXONUCLEASE_PHOSPHATASE FAMILY DOMAIN-CONTAINING PROTEIN 1"/>
    <property type="match status" value="1"/>
</dbReference>
<proteinExistence type="predicted"/>
<dbReference type="Gene3D" id="1.10.150.280">
    <property type="entry name" value="AF1531-like domain"/>
    <property type="match status" value="1"/>
</dbReference>
<keyword evidence="1" id="KW-1133">Transmembrane helix</keyword>
<dbReference type="EMBL" id="RQVQ01000002">
    <property type="protein sequence ID" value="RRJ93184.1"/>
    <property type="molecule type" value="Genomic_DNA"/>
</dbReference>
<dbReference type="GO" id="GO:0015627">
    <property type="term" value="C:type II protein secretion system complex"/>
    <property type="evidence" value="ECO:0007669"/>
    <property type="project" value="TreeGrafter"/>
</dbReference>
<feature type="transmembrane region" description="Helical" evidence="1">
    <location>
        <begin position="9"/>
        <end position="27"/>
    </location>
</feature>
<dbReference type="AlphaFoldDB" id="A0A3P3WEU3"/>
<dbReference type="InterPro" id="IPR051675">
    <property type="entry name" value="Endo/Exo/Phosphatase_dom_1"/>
</dbReference>
<reference evidence="2 3" key="1">
    <citation type="submission" date="2018-11" db="EMBL/GenBank/DDBJ databases">
        <title>Flavobacterium sp. nov., YIM 102701-2 draft genome.</title>
        <authorList>
            <person name="Li G."/>
            <person name="Jiang Y."/>
        </authorList>
    </citation>
    <scope>NUCLEOTIDE SEQUENCE [LARGE SCALE GENOMIC DNA]</scope>
    <source>
        <strain evidence="2 3">YIM 102701-2</strain>
    </source>
</reference>
<protein>
    <submittedName>
        <fullName evidence="2">Helix-hairpin-helix domain-containing protein</fullName>
    </submittedName>
</protein>
<accession>A0A3P3WEU3</accession>
<dbReference type="OrthoDB" id="981124at2"/>
<evidence type="ECO:0000313" key="3">
    <source>
        <dbReference type="Proteomes" id="UP000275719"/>
    </source>
</evidence>
<dbReference type="Pfam" id="PF12836">
    <property type="entry name" value="HHH_3"/>
    <property type="match status" value="2"/>
</dbReference>
<dbReference type="Proteomes" id="UP000275719">
    <property type="component" value="Unassembled WGS sequence"/>
</dbReference>
<keyword evidence="1" id="KW-0472">Membrane</keyword>
<keyword evidence="3" id="KW-1185">Reference proteome</keyword>
<comment type="caution">
    <text evidence="2">The sequence shown here is derived from an EMBL/GenBank/DDBJ whole genome shotgun (WGS) entry which is preliminary data.</text>
</comment>
<dbReference type="SUPFAM" id="SSF47781">
    <property type="entry name" value="RuvA domain 2-like"/>
    <property type="match status" value="2"/>
</dbReference>
<keyword evidence="1" id="KW-0812">Transmembrane</keyword>
<evidence type="ECO:0000313" key="2">
    <source>
        <dbReference type="EMBL" id="RRJ93184.1"/>
    </source>
</evidence>